<dbReference type="PANTHER" id="PTHR30363">
    <property type="entry name" value="HTH-TYPE TRANSCRIPTIONAL REGULATOR SRLR-RELATED"/>
    <property type="match status" value="1"/>
</dbReference>
<dbReference type="Proteomes" id="UP001597391">
    <property type="component" value="Unassembled WGS sequence"/>
</dbReference>
<comment type="function">
    <text evidence="6">Repressor of the lactose catabolism operon. Galactose-6-phosphate is the inducer.</text>
</comment>
<protein>
    <recommendedName>
        <fullName evidence="1">Lactose phosphotransferase system repressor</fullName>
    </recommendedName>
</protein>
<dbReference type="Pfam" id="PF08220">
    <property type="entry name" value="HTH_DeoR"/>
    <property type="match status" value="1"/>
</dbReference>
<dbReference type="EMBL" id="JBHUOP010000003">
    <property type="protein sequence ID" value="MFD2840715.1"/>
    <property type="molecule type" value="Genomic_DNA"/>
</dbReference>
<sequence length="255" mass="27288">MYAEERQSKIVELVLARGRVSVADLAQEFQVTNETIRRDLKVLERLRLIRRLHGGAIPISSLPAIESGLDERDHSRAKEKERIALKAKAFLPQPGGTLAIDAGSTTAKLVEFIAPDTQLTVLTHGVPIAARLATVPGLDLHLLPGKVRTTTQAAVGAVTVQAISKLKLDVVFLGTNGVSVENGLSTPDPEEAAVKRALVKCARKVIVLADSSKLGLTATVGFAELDEIDMIITDAESPVLPIKVLEDYGIEVLIA</sequence>
<name>A0ABW5XHJ5_9MICO</name>
<reference evidence="9" key="1">
    <citation type="journal article" date="2019" name="Int. J. Syst. Evol. Microbiol.">
        <title>The Global Catalogue of Microorganisms (GCM) 10K type strain sequencing project: providing services to taxonomists for standard genome sequencing and annotation.</title>
        <authorList>
            <consortium name="The Broad Institute Genomics Platform"/>
            <consortium name="The Broad Institute Genome Sequencing Center for Infectious Disease"/>
            <person name="Wu L."/>
            <person name="Ma J."/>
        </authorList>
    </citation>
    <scope>NUCLEOTIDE SEQUENCE [LARGE SCALE GENOMIC DNA]</scope>
    <source>
        <strain evidence="9">KCTC 33576</strain>
    </source>
</reference>
<dbReference type="SUPFAM" id="SSF46785">
    <property type="entry name" value="Winged helix' DNA-binding domain"/>
    <property type="match status" value="1"/>
</dbReference>
<dbReference type="SMART" id="SM01134">
    <property type="entry name" value="DeoRC"/>
    <property type="match status" value="1"/>
</dbReference>
<dbReference type="PROSITE" id="PS51000">
    <property type="entry name" value="HTH_DEOR_2"/>
    <property type="match status" value="1"/>
</dbReference>
<evidence type="ECO:0000256" key="5">
    <source>
        <dbReference type="ARBA" id="ARBA00023163"/>
    </source>
</evidence>
<dbReference type="PROSITE" id="PS00894">
    <property type="entry name" value="HTH_DEOR_1"/>
    <property type="match status" value="1"/>
</dbReference>
<dbReference type="PANTHER" id="PTHR30363:SF4">
    <property type="entry name" value="GLYCEROL-3-PHOSPHATE REGULON REPRESSOR"/>
    <property type="match status" value="1"/>
</dbReference>
<dbReference type="Pfam" id="PF00455">
    <property type="entry name" value="DeoRC"/>
    <property type="match status" value="1"/>
</dbReference>
<evidence type="ECO:0000256" key="4">
    <source>
        <dbReference type="ARBA" id="ARBA00023125"/>
    </source>
</evidence>
<dbReference type="InterPro" id="IPR036390">
    <property type="entry name" value="WH_DNA-bd_sf"/>
</dbReference>
<comment type="caution">
    <text evidence="8">The sequence shown here is derived from an EMBL/GenBank/DDBJ whole genome shotgun (WGS) entry which is preliminary data.</text>
</comment>
<dbReference type="InterPro" id="IPR014036">
    <property type="entry name" value="DeoR-like_C"/>
</dbReference>
<dbReference type="SMART" id="SM00420">
    <property type="entry name" value="HTH_DEOR"/>
    <property type="match status" value="1"/>
</dbReference>
<dbReference type="RefSeq" id="WP_377466591.1">
    <property type="nucleotide sequence ID" value="NZ_JBHUOP010000003.1"/>
</dbReference>
<dbReference type="GO" id="GO:0003677">
    <property type="term" value="F:DNA binding"/>
    <property type="evidence" value="ECO:0007669"/>
    <property type="project" value="UniProtKB-KW"/>
</dbReference>
<dbReference type="InterPro" id="IPR050313">
    <property type="entry name" value="Carb_Metab_HTH_regulators"/>
</dbReference>
<feature type="domain" description="HTH deoR-type" evidence="7">
    <location>
        <begin position="3"/>
        <end position="58"/>
    </location>
</feature>
<evidence type="ECO:0000256" key="2">
    <source>
        <dbReference type="ARBA" id="ARBA00022491"/>
    </source>
</evidence>
<dbReference type="InterPro" id="IPR037171">
    <property type="entry name" value="NagB/RpiA_transferase-like"/>
</dbReference>
<dbReference type="InterPro" id="IPR018356">
    <property type="entry name" value="Tscrpt_reg_HTH_DeoR_CS"/>
</dbReference>
<evidence type="ECO:0000313" key="8">
    <source>
        <dbReference type="EMBL" id="MFD2840715.1"/>
    </source>
</evidence>
<evidence type="ECO:0000256" key="3">
    <source>
        <dbReference type="ARBA" id="ARBA00023015"/>
    </source>
</evidence>
<dbReference type="PRINTS" id="PR00037">
    <property type="entry name" value="HTHLACR"/>
</dbReference>
<keyword evidence="2" id="KW-0678">Repressor</keyword>
<evidence type="ECO:0000313" key="9">
    <source>
        <dbReference type="Proteomes" id="UP001597391"/>
    </source>
</evidence>
<dbReference type="Gene3D" id="3.40.50.1360">
    <property type="match status" value="1"/>
</dbReference>
<dbReference type="InterPro" id="IPR001034">
    <property type="entry name" value="DeoR_HTH"/>
</dbReference>
<organism evidence="8 9">
    <name type="scientific">Populibacterium corticicola</name>
    <dbReference type="NCBI Taxonomy" id="1812826"/>
    <lineage>
        <taxon>Bacteria</taxon>
        <taxon>Bacillati</taxon>
        <taxon>Actinomycetota</taxon>
        <taxon>Actinomycetes</taxon>
        <taxon>Micrococcales</taxon>
        <taxon>Jonesiaceae</taxon>
        <taxon>Populibacterium</taxon>
    </lineage>
</organism>
<keyword evidence="3" id="KW-0805">Transcription regulation</keyword>
<dbReference type="SUPFAM" id="SSF100950">
    <property type="entry name" value="NagB/RpiA/CoA transferase-like"/>
    <property type="match status" value="1"/>
</dbReference>
<accession>A0ABW5XHJ5</accession>
<dbReference type="Gene3D" id="1.10.10.10">
    <property type="entry name" value="Winged helix-like DNA-binding domain superfamily/Winged helix DNA-binding domain"/>
    <property type="match status" value="1"/>
</dbReference>
<keyword evidence="9" id="KW-1185">Reference proteome</keyword>
<evidence type="ECO:0000256" key="6">
    <source>
        <dbReference type="ARBA" id="ARBA00024937"/>
    </source>
</evidence>
<gene>
    <name evidence="8" type="ORF">ACFSYH_09040</name>
</gene>
<keyword evidence="5" id="KW-0804">Transcription</keyword>
<keyword evidence="4 8" id="KW-0238">DNA-binding</keyword>
<evidence type="ECO:0000256" key="1">
    <source>
        <dbReference type="ARBA" id="ARBA00021390"/>
    </source>
</evidence>
<dbReference type="InterPro" id="IPR036388">
    <property type="entry name" value="WH-like_DNA-bd_sf"/>
</dbReference>
<proteinExistence type="predicted"/>
<evidence type="ECO:0000259" key="7">
    <source>
        <dbReference type="PROSITE" id="PS51000"/>
    </source>
</evidence>